<reference evidence="3" key="3">
    <citation type="submission" date="2021-06" db="EMBL/GenBank/DDBJ databases">
        <title>Genomic Description and Analysis of Intracellular Bacteria, Candidatus Berkiella cookevillensis and Candidatus Berkiella aquae.</title>
        <authorList>
            <person name="Kidane D.T."/>
            <person name="Mehari Y.T."/>
            <person name="Rice F.C."/>
            <person name="Arivett B.A."/>
            <person name="Farone A.L."/>
            <person name="Berk S.G."/>
            <person name="Farone M.B."/>
        </authorList>
    </citation>
    <scope>NUCLEOTIDE SEQUENCE</scope>
    <source>
        <strain evidence="3">CC99</strain>
    </source>
</reference>
<organism evidence="2">
    <name type="scientific">Candidatus Berkiella cookevillensis</name>
    <dbReference type="NCBI Taxonomy" id="437022"/>
    <lineage>
        <taxon>Bacteria</taxon>
        <taxon>Pseudomonadati</taxon>
        <taxon>Pseudomonadota</taxon>
        <taxon>Gammaproteobacteria</taxon>
        <taxon>Candidatus Berkiellales</taxon>
        <taxon>Candidatus Berkiellaceae</taxon>
        <taxon>Candidatus Berkiella</taxon>
    </lineage>
</organism>
<dbReference type="AlphaFoldDB" id="A0A0Q9YJW4"/>
<name>A0A0Q9YJW4_9GAMM</name>
<dbReference type="InterPro" id="IPR017469">
    <property type="entry name" value="PEP-CTERM_FemAB-rel"/>
</dbReference>
<reference evidence="2" key="1">
    <citation type="submission" date="2015-09" db="EMBL/GenBank/DDBJ databases">
        <title>Draft Genome Sequences of Two Novel Amoeba-resistant Intranuclear Bacteria, Candidatus Berkiella cookevillensis and Candidatus Berkiella aquae.</title>
        <authorList>
            <person name="Mehari Y.T."/>
            <person name="Arivett B.A."/>
            <person name="Farone A.L."/>
            <person name="Gunderson J.H."/>
            <person name="Farone M.B."/>
        </authorList>
    </citation>
    <scope>NUCLEOTIDE SEQUENCE [LARGE SCALE GENOMIC DNA]</scope>
    <source>
        <strain evidence="2">CC99</strain>
    </source>
</reference>
<proteinExistence type="predicted"/>
<dbReference type="EMBL" id="LKHV02000001">
    <property type="protein sequence ID" value="MCS5709134.1"/>
    <property type="molecule type" value="Genomic_DNA"/>
</dbReference>
<dbReference type="PATRIC" id="fig|1590042.3.peg.1927"/>
<dbReference type="STRING" id="437022.CC99x_01894"/>
<keyword evidence="4" id="KW-1185">Reference proteome</keyword>
<feature type="domain" description="BioF2-like acetyltransferase" evidence="1">
    <location>
        <begin position="186"/>
        <end position="300"/>
    </location>
</feature>
<dbReference type="SUPFAM" id="SSF55729">
    <property type="entry name" value="Acyl-CoA N-acyltransferases (Nat)"/>
    <property type="match status" value="1"/>
</dbReference>
<dbReference type="PANTHER" id="PTHR36174">
    <property type="entry name" value="LIPID II:GLYCINE GLYCYLTRANSFERASE"/>
    <property type="match status" value="1"/>
</dbReference>
<dbReference type="Gene3D" id="3.40.630.30">
    <property type="match status" value="1"/>
</dbReference>
<protein>
    <submittedName>
        <fullName evidence="3">FemAB family PEP-CTERM system-associated protein</fullName>
    </submittedName>
    <submittedName>
        <fullName evidence="2">FemAB family protein</fullName>
    </submittedName>
</protein>
<comment type="caution">
    <text evidence="2">The sequence shown here is derived from an EMBL/GenBank/DDBJ whole genome shotgun (WGS) entry which is preliminary data.</text>
</comment>
<evidence type="ECO:0000259" key="1">
    <source>
        <dbReference type="Pfam" id="PF13480"/>
    </source>
</evidence>
<evidence type="ECO:0000313" key="3">
    <source>
        <dbReference type="EMBL" id="MCS5709134.1"/>
    </source>
</evidence>
<accession>A0A0Q9YJW4</accession>
<dbReference type="PANTHER" id="PTHR36174:SF1">
    <property type="entry name" value="LIPID II:GLYCINE GLYCYLTRANSFERASE"/>
    <property type="match status" value="1"/>
</dbReference>
<dbReference type="EMBL" id="LKHV01000010">
    <property type="protein sequence ID" value="KRG17938.1"/>
    <property type="molecule type" value="Genomic_DNA"/>
</dbReference>
<evidence type="ECO:0000313" key="4">
    <source>
        <dbReference type="Proteomes" id="UP000051494"/>
    </source>
</evidence>
<sequence length="358" mass="41511">MYFLEPQTTKQSSNTQSLNSGCVKQLTALDYKRWDDFVDAQGCHPYHRSDFKRIMETTFHFNTYYLFFEAENKIKAILPLVEMKSWLFGHALISTPFLVYGGPLGEEKARARLIEKAILLGEEKEVDYIDLRCQHKRIDIGWKQVLYVNFKRQLCLTHEENLQLVPRKQRAVIRKSEQCNLSHVFENSIDNFYNLYAQSLRNLGTPVLAKQYFQNLKTILQDKCSVLTVFHKNQAVSSVLSFYHQDTVFPYYGGGSPKARALGANDYLYHQLMKAATEQGLKQFDYGRSKIGTGSYRFKKHWGFEETPLHYTIIPISAKSPPNLNPTNPKYQFMIKTWRKLPLVVSNTIGPLIARRIG</sequence>
<evidence type="ECO:0000313" key="2">
    <source>
        <dbReference type="EMBL" id="KRG17938.1"/>
    </source>
</evidence>
<gene>
    <name evidence="3" type="ORF">CC99x_009475</name>
    <name evidence="2" type="ORF">CC99x_01894</name>
</gene>
<dbReference type="Pfam" id="PF13480">
    <property type="entry name" value="Acetyltransf_6"/>
    <property type="match status" value="1"/>
</dbReference>
<dbReference type="InterPro" id="IPR050644">
    <property type="entry name" value="PG_Glycine_Bridge_Synth"/>
</dbReference>
<dbReference type="InterPro" id="IPR038740">
    <property type="entry name" value="BioF2-like_GNAT_dom"/>
</dbReference>
<dbReference type="Proteomes" id="UP000051494">
    <property type="component" value="Unassembled WGS sequence"/>
</dbReference>
<dbReference type="InterPro" id="IPR016181">
    <property type="entry name" value="Acyl_CoA_acyltransferase"/>
</dbReference>
<reference evidence="3" key="2">
    <citation type="journal article" date="2016" name="Genome Announc.">
        <title>Draft Genome Sequences of Two Novel Amoeba-Resistant Intranuclear Bacteria, 'Candidatus Berkiella cookevillensis' and 'Candidatus Berkiella aquae'.</title>
        <authorList>
            <person name="Mehari Y.T."/>
            <person name="Arivett B.A."/>
            <person name="Farone A.L."/>
            <person name="Gunderson J.H."/>
            <person name="Farone M.B."/>
        </authorList>
    </citation>
    <scope>NUCLEOTIDE SEQUENCE</scope>
    <source>
        <strain evidence="3">CC99</strain>
    </source>
</reference>
<dbReference type="RefSeq" id="WP_057625000.1">
    <property type="nucleotide sequence ID" value="NZ_LKHV02000001.1"/>
</dbReference>
<dbReference type="OrthoDB" id="9773932at2"/>
<dbReference type="NCBIfam" id="TIGR03019">
    <property type="entry name" value="pepcterm_femAB"/>
    <property type="match status" value="1"/>
</dbReference>